<dbReference type="InterPro" id="IPR009739">
    <property type="entry name" value="LprI-like_N"/>
</dbReference>
<reference evidence="3 4" key="1">
    <citation type="submission" date="2019-12" db="EMBL/GenBank/DDBJ databases">
        <title>Genomic-based taxomic classification of the family Erythrobacteraceae.</title>
        <authorList>
            <person name="Xu L."/>
        </authorList>
    </citation>
    <scope>NUCLEOTIDE SEQUENCE [LARGE SCALE GENOMIC DNA]</scope>
    <source>
        <strain evidence="3 4">S36</strain>
    </source>
</reference>
<dbReference type="Proteomes" id="UP000469430">
    <property type="component" value="Unassembled WGS sequence"/>
</dbReference>
<feature type="chain" id="PRO_5026062820" evidence="1">
    <location>
        <begin position="25"/>
        <end position="226"/>
    </location>
</feature>
<comment type="caution">
    <text evidence="3">The sequence shown here is derived from an EMBL/GenBank/DDBJ whole genome shotgun (WGS) entry which is preliminary data.</text>
</comment>
<dbReference type="Pfam" id="PF07007">
    <property type="entry name" value="LprI"/>
    <property type="match status" value="1"/>
</dbReference>
<evidence type="ECO:0000259" key="2">
    <source>
        <dbReference type="Pfam" id="PF07007"/>
    </source>
</evidence>
<accession>A0A6I4TXS0</accession>
<organism evidence="3 4">
    <name type="scientific">Croceibacterium xixiisoli</name>
    <dbReference type="NCBI Taxonomy" id="1476466"/>
    <lineage>
        <taxon>Bacteria</taxon>
        <taxon>Pseudomonadati</taxon>
        <taxon>Pseudomonadota</taxon>
        <taxon>Alphaproteobacteria</taxon>
        <taxon>Sphingomonadales</taxon>
        <taxon>Erythrobacteraceae</taxon>
        <taxon>Croceibacterium</taxon>
    </lineage>
</organism>
<dbReference type="OrthoDB" id="7066062at2"/>
<feature type="signal peptide" evidence="1">
    <location>
        <begin position="1"/>
        <end position="24"/>
    </location>
</feature>
<dbReference type="EMBL" id="WTYJ01000004">
    <property type="protein sequence ID" value="MXP00733.1"/>
    <property type="molecule type" value="Genomic_DNA"/>
</dbReference>
<keyword evidence="4" id="KW-1185">Reference proteome</keyword>
<keyword evidence="1" id="KW-0732">Signal</keyword>
<evidence type="ECO:0000313" key="4">
    <source>
        <dbReference type="Proteomes" id="UP000469430"/>
    </source>
</evidence>
<dbReference type="RefSeq" id="WP_161392450.1">
    <property type="nucleotide sequence ID" value="NZ_JBHSCP010000003.1"/>
</dbReference>
<evidence type="ECO:0000313" key="3">
    <source>
        <dbReference type="EMBL" id="MXP00733.1"/>
    </source>
</evidence>
<sequence>MHTFSRSFILISLLGLATAAPAQAQEGGTRQAGFDCSKAASLTEKAICNDDDTAEADRAMSIAFRALVDRSTPDMQAALRQDQQAFLKQRAEAFESPRSNPQMRQEGLRDRTEMRAEFFNWIATTPATSFIGTWRNAWGIIEVKQAAHGRLAVDFEVADQANGSWLCRFSGELEHNFTDEAIMASDAGPLQMNLDGAMLRIPTPFCDETTSGGFGTAAGTYFRIGT</sequence>
<evidence type="ECO:0000256" key="1">
    <source>
        <dbReference type="SAM" id="SignalP"/>
    </source>
</evidence>
<dbReference type="AlphaFoldDB" id="A0A6I4TXS0"/>
<proteinExistence type="predicted"/>
<name>A0A6I4TXS0_9SPHN</name>
<gene>
    <name evidence="3" type="ORF">GRI97_17215</name>
</gene>
<dbReference type="Gene3D" id="1.20.1270.180">
    <property type="match status" value="1"/>
</dbReference>
<feature type="domain" description="Lysozyme inhibitor LprI-like N-terminal" evidence="2">
    <location>
        <begin position="36"/>
        <end position="116"/>
    </location>
</feature>
<protein>
    <submittedName>
        <fullName evidence="3">DUF1311 domain-containing protein</fullName>
    </submittedName>
</protein>